<dbReference type="Gene3D" id="3.50.50.60">
    <property type="entry name" value="FAD/NAD(P)-binding domain"/>
    <property type="match status" value="2"/>
</dbReference>
<evidence type="ECO:0000256" key="4">
    <source>
        <dbReference type="ARBA" id="ARBA00048448"/>
    </source>
</evidence>
<dbReference type="PANTHER" id="PTHR43563:SF1">
    <property type="entry name" value="AMINE OXIDASE [FLAVIN-CONTAINING] B"/>
    <property type="match status" value="1"/>
</dbReference>
<evidence type="ECO:0000256" key="5">
    <source>
        <dbReference type="PIRSR" id="PIRSR601613-1"/>
    </source>
</evidence>
<feature type="binding site" evidence="5">
    <location>
        <position position="317"/>
    </location>
    <ligand>
        <name>FAD</name>
        <dbReference type="ChEBI" id="CHEBI:57692"/>
    </ligand>
</feature>
<sequence>MVTQIASTEQSLHPCVEMGQDGAEPCNARYSASDLWVPSRLNGDGFSWTPSAGRQNRLPTIGVVHPPAHCTLPEGDIHDVIVIGAGYAGLVASRDLAVQGKKTLLLEARDRLGGRTWHATIDGFNYEMGGTWIHWSMPHIYREVSLYGLHNGWIVTQNPGGKEDYFTAMTRSEQHNMSHQQEVDLCGRVFHLFSNLDGDDLRQSWKYPFGTEQSAGPLARWDKLSCQDRLDQIRDQLSDEEVSMLTAQLVQMGGTTLDKLGLVGALRWWALGGHTPTGLNDIALHTRLRSGQSELHRRIFEHALSTGNLSYKFRSAVHRIEDAGNIVSVITRDGKTWKARSVICTVPLNVLGSVEFSPTLPADKLDAISHQSVNRCNKVHVDIKGPDFLSWGSLATPGKGLISAFGDHITPANNSHLVCFGPDPHSPGGILLDDIAAVKRAVTHLLPEKKQREATITRIVSHDWNKDEFANGTWYFPPPNATKYLTILQRPHGNVFFASADWSDGWCGWIDGAVQSGMQTARHVILEQQKGASRNGTIRNTTVYSRI</sequence>
<keyword evidence="6" id="KW-0274">FAD</keyword>
<dbReference type="InterPro" id="IPR036188">
    <property type="entry name" value="FAD/NAD-bd_sf"/>
</dbReference>
<dbReference type="PANTHER" id="PTHR43563">
    <property type="entry name" value="AMINE OXIDASE"/>
    <property type="match status" value="1"/>
</dbReference>
<evidence type="ECO:0000259" key="7">
    <source>
        <dbReference type="Pfam" id="PF01593"/>
    </source>
</evidence>
<reference evidence="8" key="2">
    <citation type="submission" date="2020-02" db="EMBL/GenBank/DDBJ databases">
        <authorList>
            <person name="Gilchrist C.L.M."/>
            <person name="Chooi Y.-H."/>
        </authorList>
    </citation>
    <scope>NUCLEOTIDE SEQUENCE</scope>
    <source>
        <strain evidence="8">MST-FP2251</strain>
    </source>
</reference>
<evidence type="ECO:0000256" key="3">
    <source>
        <dbReference type="ARBA" id="ARBA00023002"/>
    </source>
</evidence>
<comment type="catalytic activity">
    <reaction evidence="4">
        <text>a secondary aliphatic amine + O2 + H2O = a primary amine + an aldehyde + H2O2</text>
        <dbReference type="Rhea" id="RHEA:26414"/>
        <dbReference type="ChEBI" id="CHEBI:15377"/>
        <dbReference type="ChEBI" id="CHEBI:15379"/>
        <dbReference type="ChEBI" id="CHEBI:16240"/>
        <dbReference type="ChEBI" id="CHEBI:17478"/>
        <dbReference type="ChEBI" id="CHEBI:58855"/>
        <dbReference type="ChEBI" id="CHEBI:65296"/>
        <dbReference type="EC" id="1.4.3.4"/>
    </reaction>
</comment>
<reference evidence="8" key="1">
    <citation type="journal article" date="2019" name="Beilstein J. Org. Chem.">
        <title>Nanangenines: drimane sesquiterpenoids as the dominant metabolite cohort of a novel Australian fungus, Aspergillus nanangensis.</title>
        <authorList>
            <person name="Lacey H.J."/>
            <person name="Gilchrist C.L.M."/>
            <person name="Crombie A."/>
            <person name="Kalaitzis J.A."/>
            <person name="Vuong D."/>
            <person name="Rutledge P.J."/>
            <person name="Turner P."/>
            <person name="Pitt J.I."/>
            <person name="Lacey E."/>
            <person name="Chooi Y.H."/>
            <person name="Piggott A.M."/>
        </authorList>
    </citation>
    <scope>NUCLEOTIDE SEQUENCE</scope>
    <source>
        <strain evidence="8">MST-FP2251</strain>
    </source>
</reference>
<feature type="binding site" evidence="5">
    <location>
        <position position="420"/>
    </location>
    <ligand>
        <name>substrate</name>
    </ligand>
</feature>
<organism evidence="8 9">
    <name type="scientific">Aspergillus nanangensis</name>
    <dbReference type="NCBI Taxonomy" id="2582783"/>
    <lineage>
        <taxon>Eukaryota</taxon>
        <taxon>Fungi</taxon>
        <taxon>Dikarya</taxon>
        <taxon>Ascomycota</taxon>
        <taxon>Pezizomycotina</taxon>
        <taxon>Eurotiomycetes</taxon>
        <taxon>Eurotiomycetidae</taxon>
        <taxon>Eurotiales</taxon>
        <taxon>Aspergillaceae</taxon>
        <taxon>Aspergillus</taxon>
        <taxon>Aspergillus subgen. Circumdati</taxon>
    </lineage>
</organism>
<dbReference type="InterPro" id="IPR050703">
    <property type="entry name" value="Flavin_MAO"/>
</dbReference>
<keyword evidence="6" id="KW-0285">Flavoprotein</keyword>
<evidence type="ECO:0000256" key="2">
    <source>
        <dbReference type="ARBA" id="ARBA00005995"/>
    </source>
</evidence>
<dbReference type="Pfam" id="PF01593">
    <property type="entry name" value="Amino_oxidase"/>
    <property type="match status" value="1"/>
</dbReference>
<comment type="similarity">
    <text evidence="2 6">Belongs to the flavin monoamine oxidase family.</text>
</comment>
<dbReference type="Gene3D" id="3.90.660.10">
    <property type="match status" value="2"/>
</dbReference>
<dbReference type="PRINTS" id="PR00757">
    <property type="entry name" value="AMINEOXDASEF"/>
</dbReference>
<dbReference type="EMBL" id="VCAU01000041">
    <property type="protein sequence ID" value="KAF9888965.1"/>
    <property type="molecule type" value="Genomic_DNA"/>
</dbReference>
<protein>
    <recommendedName>
        <fullName evidence="6">Amine oxidase</fullName>
        <ecNumber evidence="6">1.4.3.-</ecNumber>
    </recommendedName>
</protein>
<accession>A0AAD4CLY6</accession>
<name>A0AAD4CLY6_ASPNN</name>
<keyword evidence="3 6" id="KW-0560">Oxidoreductase</keyword>
<dbReference type="InterPro" id="IPR001613">
    <property type="entry name" value="Flavin_amine_oxidase"/>
</dbReference>
<evidence type="ECO:0000256" key="1">
    <source>
        <dbReference type="ARBA" id="ARBA00001974"/>
    </source>
</evidence>
<dbReference type="EC" id="1.4.3.-" evidence="6"/>
<dbReference type="GO" id="GO:0097621">
    <property type="term" value="F:monoamine oxidase activity"/>
    <property type="evidence" value="ECO:0007669"/>
    <property type="project" value="UniProtKB-EC"/>
</dbReference>
<evidence type="ECO:0000256" key="6">
    <source>
        <dbReference type="RuleBase" id="RU362067"/>
    </source>
</evidence>
<evidence type="ECO:0000313" key="8">
    <source>
        <dbReference type="EMBL" id="KAF9888965.1"/>
    </source>
</evidence>
<feature type="binding site" evidence="5">
    <location>
        <begin position="107"/>
        <end position="108"/>
    </location>
    <ligand>
        <name>FAD</name>
        <dbReference type="ChEBI" id="CHEBI:57692"/>
    </ligand>
</feature>
<proteinExistence type="inferred from homology"/>
<gene>
    <name evidence="8" type="ORF">FE257_008135</name>
</gene>
<dbReference type="InterPro" id="IPR002937">
    <property type="entry name" value="Amino_oxidase"/>
</dbReference>
<dbReference type="Proteomes" id="UP001194746">
    <property type="component" value="Unassembled WGS sequence"/>
</dbReference>
<comment type="cofactor">
    <cofactor evidence="1 6">
        <name>FAD</name>
        <dbReference type="ChEBI" id="CHEBI:57692"/>
    </cofactor>
</comment>
<keyword evidence="9" id="KW-1185">Reference proteome</keyword>
<evidence type="ECO:0000313" key="9">
    <source>
        <dbReference type="Proteomes" id="UP001194746"/>
    </source>
</evidence>
<dbReference type="AlphaFoldDB" id="A0AAD4CLY6"/>
<dbReference type="SUPFAM" id="SSF51905">
    <property type="entry name" value="FAD/NAD(P)-binding domain"/>
    <property type="match status" value="1"/>
</dbReference>
<feature type="domain" description="Amine oxidase" evidence="7">
    <location>
        <begin position="88"/>
        <end position="525"/>
    </location>
</feature>
<comment type="caution">
    <text evidence="8">The sequence shown here is derived from an EMBL/GenBank/DDBJ whole genome shotgun (WGS) entry which is preliminary data.</text>
</comment>